<dbReference type="RefSeq" id="WP_114832841.1">
    <property type="nucleotide sequence ID" value="NZ_QQTO01000008.1"/>
</dbReference>
<name>A0A370KXC7_9HYPH</name>
<dbReference type="OrthoDB" id="4166375at2"/>
<organism evidence="2 3">
    <name type="scientific">Bosea caraganae</name>
    <dbReference type="NCBI Taxonomy" id="2763117"/>
    <lineage>
        <taxon>Bacteria</taxon>
        <taxon>Pseudomonadati</taxon>
        <taxon>Pseudomonadota</taxon>
        <taxon>Alphaproteobacteria</taxon>
        <taxon>Hyphomicrobiales</taxon>
        <taxon>Boseaceae</taxon>
        <taxon>Bosea</taxon>
    </lineage>
</organism>
<dbReference type="Proteomes" id="UP000255207">
    <property type="component" value="Unassembled WGS sequence"/>
</dbReference>
<protein>
    <submittedName>
        <fullName evidence="2">Uncharacterized protein</fullName>
    </submittedName>
</protein>
<reference evidence="3" key="1">
    <citation type="submission" date="2018-07" db="EMBL/GenBank/DDBJ databases">
        <authorList>
            <person name="Safronova V.I."/>
            <person name="Chirak E.R."/>
            <person name="Sazanova A.L."/>
        </authorList>
    </citation>
    <scope>NUCLEOTIDE SEQUENCE [LARGE SCALE GENOMIC DNA]</scope>
    <source>
        <strain evidence="3">RCAM04685</strain>
    </source>
</reference>
<dbReference type="EMBL" id="QQTP01000033">
    <property type="protein sequence ID" value="RDJ19654.1"/>
    <property type="molecule type" value="Genomic_DNA"/>
</dbReference>
<feature type="region of interest" description="Disordered" evidence="1">
    <location>
        <begin position="149"/>
        <end position="168"/>
    </location>
</feature>
<evidence type="ECO:0000256" key="1">
    <source>
        <dbReference type="SAM" id="MobiDB-lite"/>
    </source>
</evidence>
<evidence type="ECO:0000313" key="3">
    <source>
        <dbReference type="Proteomes" id="UP000255207"/>
    </source>
</evidence>
<proteinExistence type="predicted"/>
<comment type="caution">
    <text evidence="2">The sequence shown here is derived from an EMBL/GenBank/DDBJ whole genome shotgun (WGS) entry which is preliminary data.</text>
</comment>
<dbReference type="AlphaFoldDB" id="A0A370KXC7"/>
<sequence>MDFDHIVAVLNRLDPAAPQPVYFRTAWRAMELDAAQGTMADSSRMWLQTAEDIDRAARIAILFAIGKAAEAEMDRAKPWVALAEAAGAGGAPDIQLVRRLVVLAEHGQPENSAIIEDLKDKLCRLSEFRKAAEAIEAVWHAQLDSVTAAKPGSPGVTEADPPGRGAGS</sequence>
<accession>A0A370KXC7</accession>
<gene>
    <name evidence="2" type="ORF">DWE98_28685</name>
</gene>
<keyword evidence="3" id="KW-1185">Reference proteome</keyword>
<evidence type="ECO:0000313" key="2">
    <source>
        <dbReference type="EMBL" id="RDJ19654.1"/>
    </source>
</evidence>